<organism evidence="2 3">
    <name type="scientific">Riccia fluitans</name>
    <dbReference type="NCBI Taxonomy" id="41844"/>
    <lineage>
        <taxon>Eukaryota</taxon>
        <taxon>Viridiplantae</taxon>
        <taxon>Streptophyta</taxon>
        <taxon>Embryophyta</taxon>
        <taxon>Marchantiophyta</taxon>
        <taxon>Marchantiopsida</taxon>
        <taxon>Marchantiidae</taxon>
        <taxon>Marchantiales</taxon>
        <taxon>Ricciaceae</taxon>
        <taxon>Riccia</taxon>
    </lineage>
</organism>
<dbReference type="AlphaFoldDB" id="A0ABD1YRG2"/>
<keyword evidence="3" id="KW-1185">Reference proteome</keyword>
<dbReference type="Gene3D" id="3.40.50.150">
    <property type="entry name" value="Vaccinia Virus protein VP39"/>
    <property type="match status" value="1"/>
</dbReference>
<dbReference type="EMBL" id="JBHFFA010000003">
    <property type="protein sequence ID" value="KAL2633070.1"/>
    <property type="molecule type" value="Genomic_DNA"/>
</dbReference>
<accession>A0ABD1YRG2</accession>
<proteinExistence type="predicted"/>
<feature type="compositionally biased region" description="Basic and acidic residues" evidence="1">
    <location>
        <begin position="265"/>
        <end position="304"/>
    </location>
</feature>
<feature type="compositionally biased region" description="Acidic residues" evidence="1">
    <location>
        <begin position="254"/>
        <end position="264"/>
    </location>
</feature>
<feature type="region of interest" description="Disordered" evidence="1">
    <location>
        <begin position="160"/>
        <end position="304"/>
    </location>
</feature>
<dbReference type="InterPro" id="IPR029063">
    <property type="entry name" value="SAM-dependent_MTases_sf"/>
</dbReference>
<feature type="compositionally biased region" description="Basic and acidic residues" evidence="1">
    <location>
        <begin position="188"/>
        <end position="236"/>
    </location>
</feature>
<protein>
    <submittedName>
        <fullName evidence="2">Uncharacterized protein</fullName>
    </submittedName>
</protein>
<name>A0ABD1YRG2_9MARC</name>
<evidence type="ECO:0000256" key="1">
    <source>
        <dbReference type="SAM" id="MobiDB-lite"/>
    </source>
</evidence>
<evidence type="ECO:0000313" key="2">
    <source>
        <dbReference type="EMBL" id="KAL2633070.1"/>
    </source>
</evidence>
<reference evidence="2 3" key="1">
    <citation type="submission" date="2024-09" db="EMBL/GenBank/DDBJ databases">
        <title>Chromosome-scale assembly of Riccia fluitans.</title>
        <authorList>
            <person name="Paukszto L."/>
            <person name="Sawicki J."/>
            <person name="Karawczyk K."/>
            <person name="Piernik-Szablinska J."/>
            <person name="Szczecinska M."/>
            <person name="Mazdziarz M."/>
        </authorList>
    </citation>
    <scope>NUCLEOTIDE SEQUENCE [LARGE SCALE GENOMIC DNA]</scope>
    <source>
        <strain evidence="2">Rf_01</strain>
        <tissue evidence="2">Aerial parts of the thallus</tissue>
    </source>
</reference>
<sequence>MGQRVHELYSIWPNKAHQNAIICLAMKREEVNFSGQLINPYQKPVFLMNWFIQHFFSPGEWVRQLFSDLGSTLVTITLGEWNCVVVDLSKLQFLHITQRMELLTPDFDMTGEFQGGKASNRSFKICNPKLEFQEAETIQLLEKEEDEVEKDKKRHRKRIGNVHVLKWNPQKYQKEKELRRKKKKRQGGRKEKDGRIRKKDEKEEEEKKIQKEEEQRKKEGEQRKKEEEERKKAEDDKDRDEEEDKGEEKKQDHEETDGSDEEGGGEDRKSKTSNEKHGEDEDVKKKKKEEEKEDKAKDEGCSGD</sequence>
<evidence type="ECO:0000313" key="3">
    <source>
        <dbReference type="Proteomes" id="UP001605036"/>
    </source>
</evidence>
<gene>
    <name evidence="2" type="ORF">R1flu_004549</name>
</gene>
<comment type="caution">
    <text evidence="2">The sequence shown here is derived from an EMBL/GenBank/DDBJ whole genome shotgun (WGS) entry which is preliminary data.</text>
</comment>
<dbReference type="Proteomes" id="UP001605036">
    <property type="component" value="Unassembled WGS sequence"/>
</dbReference>